<dbReference type="EMBL" id="JAUSUZ010000001">
    <property type="protein sequence ID" value="MDQ0370675.1"/>
    <property type="molecule type" value="Genomic_DNA"/>
</dbReference>
<dbReference type="InterPro" id="IPR050228">
    <property type="entry name" value="Carboxylesterase_BioH"/>
</dbReference>
<name>A0AAE3W8Z9_9ACTN</name>
<feature type="domain" description="AB hydrolase-1" evidence="1">
    <location>
        <begin position="51"/>
        <end position="274"/>
    </location>
</feature>
<dbReference type="Proteomes" id="UP001240236">
    <property type="component" value="Unassembled WGS sequence"/>
</dbReference>
<protein>
    <submittedName>
        <fullName evidence="2">Pimeloyl-ACP methyl ester carboxylesterase</fullName>
    </submittedName>
</protein>
<evidence type="ECO:0000259" key="1">
    <source>
        <dbReference type="Pfam" id="PF12697"/>
    </source>
</evidence>
<organism evidence="2 3">
    <name type="scientific">Catenuloplanes indicus</name>
    <dbReference type="NCBI Taxonomy" id="137267"/>
    <lineage>
        <taxon>Bacteria</taxon>
        <taxon>Bacillati</taxon>
        <taxon>Actinomycetota</taxon>
        <taxon>Actinomycetes</taxon>
        <taxon>Micromonosporales</taxon>
        <taxon>Micromonosporaceae</taxon>
        <taxon>Catenuloplanes</taxon>
    </lineage>
</organism>
<dbReference type="RefSeq" id="WP_307246827.1">
    <property type="nucleotide sequence ID" value="NZ_JAUSUZ010000001.1"/>
</dbReference>
<accession>A0AAE3W8Z9</accession>
<dbReference type="Gene3D" id="3.40.50.1820">
    <property type="entry name" value="alpha/beta hydrolase"/>
    <property type="match status" value="1"/>
</dbReference>
<dbReference type="AlphaFoldDB" id="A0AAE3W8Z9"/>
<gene>
    <name evidence="2" type="ORF">J2S42_007344</name>
</gene>
<dbReference type="Pfam" id="PF12697">
    <property type="entry name" value="Abhydrolase_6"/>
    <property type="match status" value="1"/>
</dbReference>
<evidence type="ECO:0000313" key="2">
    <source>
        <dbReference type="EMBL" id="MDQ0370675.1"/>
    </source>
</evidence>
<proteinExistence type="predicted"/>
<dbReference type="GO" id="GO:0003824">
    <property type="term" value="F:catalytic activity"/>
    <property type="evidence" value="ECO:0007669"/>
    <property type="project" value="UniProtKB-ARBA"/>
</dbReference>
<evidence type="ECO:0000313" key="3">
    <source>
        <dbReference type="Proteomes" id="UP001240236"/>
    </source>
</evidence>
<keyword evidence="3" id="KW-1185">Reference proteome</keyword>
<dbReference type="PANTHER" id="PTHR43194">
    <property type="entry name" value="HYDROLASE ALPHA/BETA FOLD FAMILY"/>
    <property type="match status" value="1"/>
</dbReference>
<comment type="caution">
    <text evidence="2">The sequence shown here is derived from an EMBL/GenBank/DDBJ whole genome shotgun (WGS) entry which is preliminary data.</text>
</comment>
<dbReference type="InterPro" id="IPR000073">
    <property type="entry name" value="AB_hydrolase_1"/>
</dbReference>
<dbReference type="PANTHER" id="PTHR43194:SF2">
    <property type="entry name" value="PEROXISOMAL MEMBRANE PROTEIN LPX1"/>
    <property type="match status" value="1"/>
</dbReference>
<dbReference type="InterPro" id="IPR029058">
    <property type="entry name" value="AB_hydrolase_fold"/>
</dbReference>
<dbReference type="SUPFAM" id="SSF53474">
    <property type="entry name" value="alpha/beta-Hydrolases"/>
    <property type="match status" value="1"/>
</dbReference>
<reference evidence="2 3" key="1">
    <citation type="submission" date="2023-07" db="EMBL/GenBank/DDBJ databases">
        <title>Sequencing the genomes of 1000 actinobacteria strains.</title>
        <authorList>
            <person name="Klenk H.-P."/>
        </authorList>
    </citation>
    <scope>NUCLEOTIDE SEQUENCE [LARGE SCALE GENOMIC DNA]</scope>
    <source>
        <strain evidence="2 3">DSM 44709</strain>
    </source>
</reference>
<sequence length="287" mass="29810">MKSSFTTPAARARFLALYRPALKPFSSSTSISTPFGTAVAHRGGASAGTPVVLLSGAGGNAVAWHRFVEPLGRERPVIALDLIGEPGLAEQTRPITTSAEAVECLTATLDGLDVPRMHLAGMSYGGWAAMRYAIAAPSRVAGLALLDPAGFGRVSAGFMVWLIAGGLAGLAPRGLRHRLAGPVRNATLRDDHLAAMLPSLMAFRRRIPAPAVFTDDELASISAPALFLLGEHSSLFPAAAVQARLAAAMPAARVEIIKGASHDVPTYAPGPVAARMTDFLGSVHHGQ</sequence>